<proteinExistence type="inferred from homology"/>
<organism evidence="4 5">
    <name type="scientific">Anaerobaca lacustris</name>
    <dbReference type="NCBI Taxonomy" id="3044600"/>
    <lineage>
        <taxon>Bacteria</taxon>
        <taxon>Pseudomonadati</taxon>
        <taxon>Planctomycetota</taxon>
        <taxon>Phycisphaerae</taxon>
        <taxon>Sedimentisphaerales</taxon>
        <taxon>Anaerobacaceae</taxon>
        <taxon>Anaerobaca</taxon>
    </lineage>
</organism>
<dbReference type="PANTHER" id="PTHR36306:SF1">
    <property type="entry name" value="ALPHA-AMYLASE-RELATED"/>
    <property type="match status" value="1"/>
</dbReference>
<dbReference type="InterPro" id="IPR011330">
    <property type="entry name" value="Glyco_hydro/deAcase_b/a-brl"/>
</dbReference>
<gene>
    <name evidence="4" type="ORF">QJ522_08400</name>
</gene>
<keyword evidence="4" id="KW-0378">Hydrolase</keyword>
<dbReference type="CDD" id="cd10795">
    <property type="entry name" value="GH57N_MJA1_like"/>
    <property type="match status" value="1"/>
</dbReference>
<dbReference type="PANTHER" id="PTHR36306">
    <property type="entry name" value="ALPHA-AMYLASE-RELATED-RELATED"/>
    <property type="match status" value="1"/>
</dbReference>
<dbReference type="Proteomes" id="UP001431776">
    <property type="component" value="Unassembled WGS sequence"/>
</dbReference>
<sequence>MPSVCFYFQVHQPMRLRHYTVFDNDQRYFDDHKNAAICRKVANKCYLPANRLLLKLIDKHQGRFKVAYSLTGILLEQLQMYSPEVLSTFHALARTGCVEFLAETYYHSLSFLYSRQEFVEQVRKHAETIEDLFGQKPKVFRNTELIYNNELALLIEAMGCFDAVITEGADHILGYRSPNFLYRPTGCKHLKLLLKNYSLSDDIAFRFSNRHWVEWPLTASKFSQWVNAVNGNGHVVNLFMDYETLGEHQWEDTGIFDFVRHLPEEILRNPDNNFKTPSEVAAAYDAVGEVDVRHMISWADTERDLSAWLGNPMQSNAIHELYRLEKKIKRANDEQVLSDWRRLQVSDHFYYMCTKYFADGDVHKYFNPYDSPYDSYINFMNVLDHLQRRCAAPAIQAVPHPSSGSAAVATPIATVTN</sequence>
<accession>A0AAW6TTM8</accession>
<dbReference type="AlphaFoldDB" id="A0AAW6TTM8"/>
<protein>
    <submittedName>
        <fullName evidence="4">Glycoside hydrolase family 57 protein</fullName>
    </submittedName>
</protein>
<comment type="caution">
    <text evidence="4">The sequence shown here is derived from an EMBL/GenBank/DDBJ whole genome shotgun (WGS) entry which is preliminary data.</text>
</comment>
<evidence type="ECO:0000313" key="4">
    <source>
        <dbReference type="EMBL" id="MDI6449061.1"/>
    </source>
</evidence>
<evidence type="ECO:0000256" key="2">
    <source>
        <dbReference type="ARBA" id="ARBA00023277"/>
    </source>
</evidence>
<dbReference type="SUPFAM" id="SSF88713">
    <property type="entry name" value="Glycoside hydrolase/deacetylase"/>
    <property type="match status" value="1"/>
</dbReference>
<evidence type="ECO:0000259" key="3">
    <source>
        <dbReference type="Pfam" id="PF03065"/>
    </source>
</evidence>
<evidence type="ECO:0000256" key="1">
    <source>
        <dbReference type="ARBA" id="ARBA00006821"/>
    </source>
</evidence>
<dbReference type="GO" id="GO:0005975">
    <property type="term" value="P:carbohydrate metabolic process"/>
    <property type="evidence" value="ECO:0007669"/>
    <property type="project" value="InterPro"/>
</dbReference>
<keyword evidence="2" id="KW-0119">Carbohydrate metabolism</keyword>
<dbReference type="InterPro" id="IPR052046">
    <property type="entry name" value="GH57_Enzymes"/>
</dbReference>
<comment type="similarity">
    <text evidence="1">Belongs to the glycosyl hydrolase 57 family.</text>
</comment>
<feature type="domain" description="Glycoside hydrolase family 57 N-terminal" evidence="3">
    <location>
        <begin position="6"/>
        <end position="291"/>
    </location>
</feature>
<dbReference type="RefSeq" id="WP_349244469.1">
    <property type="nucleotide sequence ID" value="NZ_JASCXX010000008.1"/>
</dbReference>
<dbReference type="GO" id="GO:0016787">
    <property type="term" value="F:hydrolase activity"/>
    <property type="evidence" value="ECO:0007669"/>
    <property type="project" value="UniProtKB-KW"/>
</dbReference>
<dbReference type="Gene3D" id="3.20.110.20">
    <property type="match status" value="1"/>
</dbReference>
<name>A0AAW6TTM8_9BACT</name>
<dbReference type="Pfam" id="PF03065">
    <property type="entry name" value="Glyco_hydro_57"/>
    <property type="match status" value="1"/>
</dbReference>
<evidence type="ECO:0000313" key="5">
    <source>
        <dbReference type="Proteomes" id="UP001431776"/>
    </source>
</evidence>
<keyword evidence="5" id="KW-1185">Reference proteome</keyword>
<dbReference type="EMBL" id="JASCXX010000008">
    <property type="protein sequence ID" value="MDI6449061.1"/>
    <property type="molecule type" value="Genomic_DNA"/>
</dbReference>
<dbReference type="InterPro" id="IPR004300">
    <property type="entry name" value="Glyco_hydro_57_N"/>
</dbReference>
<reference evidence="4" key="1">
    <citation type="submission" date="2023-05" db="EMBL/GenBank/DDBJ databases">
        <title>Anaerotaeda fermentans gen. nov., sp. nov., a novel anaerobic planctomycete of the new family within the order Sedimentisphaerales isolated from Taman Peninsula, Russia.</title>
        <authorList>
            <person name="Khomyakova M.A."/>
            <person name="Merkel A.Y."/>
            <person name="Slobodkin A.I."/>
        </authorList>
    </citation>
    <scope>NUCLEOTIDE SEQUENCE</scope>
    <source>
        <strain evidence="4">M17dextr</strain>
    </source>
</reference>